<dbReference type="Proteomes" id="UP000800093">
    <property type="component" value="Unassembled WGS sequence"/>
</dbReference>
<sequence>MDGTPSHRTNVNSLPNELLIQIATHLDTLPPSVQKFAHEPSIELTHQDETPLKSLSLVSWKWRKIVLPILFHYSRIPLDRHPQWVPIDARLLENMQSQLTNLSNHEMQIFHKMRSKFKSSSMFAFDESFDDLLINLCRVHDGDNFLKSVPNILWLPHLPNNFMAFVRLASRHNLKHHIKSIVLYSDKDYELRHVATADAPLARAVAEIWSQVFFAFDPYRVVVAAPPSTLAGLLDTQMLSSDTWAFNMKMHYIELHMSESRRNEMARFQRRPSDIALIHRRPWSHLGYNEGSSITAYSTYEYHLKQSPKMLYLILIRLAKEVVECFNIRSFSFHGVFPFSTNTTAIIRALHKIETLRSVQFQLAPGLENNLLSSPKRMGRAQPHDLWLEWNESYKVIAAYLSIFEFEDGSEFISKDCEDSTLASEFELYARMLSDKGAGWRKEGVGRWVRDFSLDREDRETLLRPSDVTTYVS</sequence>
<name>A0A9P4JUY8_9PLEO</name>
<dbReference type="OrthoDB" id="5296720at2759"/>
<reference evidence="2" key="1">
    <citation type="journal article" date="2020" name="Stud. Mycol.">
        <title>101 Dothideomycetes genomes: A test case for predicting lifestyles and emergence of pathogens.</title>
        <authorList>
            <person name="Haridas S."/>
            <person name="Albert R."/>
            <person name="Binder M."/>
            <person name="Bloem J."/>
            <person name="LaButti K."/>
            <person name="Salamov A."/>
            <person name="Andreopoulos B."/>
            <person name="Baker S."/>
            <person name="Barry K."/>
            <person name="Bills G."/>
            <person name="Bluhm B."/>
            <person name="Cannon C."/>
            <person name="Castanera R."/>
            <person name="Culley D."/>
            <person name="Daum C."/>
            <person name="Ezra D."/>
            <person name="Gonzalez J."/>
            <person name="Henrissat B."/>
            <person name="Kuo A."/>
            <person name="Liang C."/>
            <person name="Lipzen A."/>
            <person name="Lutzoni F."/>
            <person name="Magnuson J."/>
            <person name="Mondo S."/>
            <person name="Nolan M."/>
            <person name="Ohm R."/>
            <person name="Pangilinan J."/>
            <person name="Park H.-J."/>
            <person name="Ramirez L."/>
            <person name="Alfaro M."/>
            <person name="Sun H."/>
            <person name="Tritt A."/>
            <person name="Yoshinaga Y."/>
            <person name="Zwiers L.-H."/>
            <person name="Turgeon B."/>
            <person name="Goodwin S."/>
            <person name="Spatafora J."/>
            <person name="Crous P."/>
            <person name="Grigoriev I."/>
        </authorList>
    </citation>
    <scope>NUCLEOTIDE SEQUENCE [LARGE SCALE GENOMIC DNA]</scope>
    <source>
        <strain evidence="2">CBS 304.66</strain>
    </source>
</reference>
<accession>A0A9P4JUY8</accession>
<dbReference type="AlphaFoldDB" id="A0A9P4JUY8"/>
<evidence type="ECO:0008006" key="3">
    <source>
        <dbReference type="Google" id="ProtNLM"/>
    </source>
</evidence>
<comment type="caution">
    <text evidence="1">The sequence shown here is derived from an EMBL/GenBank/DDBJ whole genome shotgun (WGS) entry which is preliminary data.</text>
</comment>
<proteinExistence type="predicted"/>
<dbReference type="EMBL" id="ML986897">
    <property type="protein sequence ID" value="KAF2257634.1"/>
    <property type="molecule type" value="Genomic_DNA"/>
</dbReference>
<evidence type="ECO:0000313" key="2">
    <source>
        <dbReference type="Proteomes" id="UP000800093"/>
    </source>
</evidence>
<gene>
    <name evidence="1" type="ORF">CC78DRAFT_205835</name>
</gene>
<keyword evidence="2" id="KW-1185">Reference proteome</keyword>
<organism evidence="1 2">
    <name type="scientific">Lojkania enalia</name>
    <dbReference type="NCBI Taxonomy" id="147567"/>
    <lineage>
        <taxon>Eukaryota</taxon>
        <taxon>Fungi</taxon>
        <taxon>Dikarya</taxon>
        <taxon>Ascomycota</taxon>
        <taxon>Pezizomycotina</taxon>
        <taxon>Dothideomycetes</taxon>
        <taxon>Pleosporomycetidae</taxon>
        <taxon>Pleosporales</taxon>
        <taxon>Pleosporales incertae sedis</taxon>
        <taxon>Lojkania</taxon>
    </lineage>
</organism>
<protein>
    <recommendedName>
        <fullName evidence="3">F-box domain-containing protein</fullName>
    </recommendedName>
</protein>
<evidence type="ECO:0000313" key="1">
    <source>
        <dbReference type="EMBL" id="KAF2257634.1"/>
    </source>
</evidence>